<evidence type="ECO:0000313" key="3">
    <source>
        <dbReference type="Proteomes" id="UP000184050"/>
    </source>
</evidence>
<feature type="transmembrane region" description="Helical" evidence="1">
    <location>
        <begin position="139"/>
        <end position="161"/>
    </location>
</feature>
<keyword evidence="3" id="KW-1185">Reference proteome</keyword>
<feature type="transmembrane region" description="Helical" evidence="1">
    <location>
        <begin position="86"/>
        <end position="103"/>
    </location>
</feature>
<dbReference type="Proteomes" id="UP000184050">
    <property type="component" value="Unassembled WGS sequence"/>
</dbReference>
<dbReference type="AlphaFoldDB" id="A0A1M6CVC8"/>
<evidence type="ECO:0000313" key="2">
    <source>
        <dbReference type="EMBL" id="SHI64843.1"/>
    </source>
</evidence>
<protein>
    <submittedName>
        <fullName evidence="2">Uncharacterized protein</fullName>
    </submittedName>
</protein>
<proteinExistence type="predicted"/>
<gene>
    <name evidence="2" type="ORF">SAMN05444280_104103</name>
</gene>
<dbReference type="STRING" id="1168035.SAMN05444280_104103"/>
<keyword evidence="1" id="KW-0472">Membrane</keyword>
<evidence type="ECO:0000256" key="1">
    <source>
        <dbReference type="SAM" id="Phobius"/>
    </source>
</evidence>
<organism evidence="2 3">
    <name type="scientific">Tangfeifania diversioriginum</name>
    <dbReference type="NCBI Taxonomy" id="1168035"/>
    <lineage>
        <taxon>Bacteria</taxon>
        <taxon>Pseudomonadati</taxon>
        <taxon>Bacteroidota</taxon>
        <taxon>Bacteroidia</taxon>
        <taxon>Marinilabiliales</taxon>
        <taxon>Prolixibacteraceae</taxon>
        <taxon>Tangfeifania</taxon>
    </lineage>
</organism>
<keyword evidence="1" id="KW-1133">Transmembrane helix</keyword>
<sequence length="170" mass="19987">MQYRNAIPYEKISHEYDDCKVVRFNNMNIVKVFKYHFYKQMMFPVKLSYLHSVYLEKMKDNWPLFTGLALLAAGIIFRIIFDAAPFSTILIGGGIFLKVYFVFYRIKSTKYRPGVELLFLILGLAFFFSGMYFDKSFTVIEPVILKVTGIILKVIFVLLFIQKTKIKLKK</sequence>
<dbReference type="EMBL" id="FQZE01000004">
    <property type="protein sequence ID" value="SHI64843.1"/>
    <property type="molecule type" value="Genomic_DNA"/>
</dbReference>
<feature type="transmembrane region" description="Helical" evidence="1">
    <location>
        <begin position="115"/>
        <end position="133"/>
    </location>
</feature>
<name>A0A1M6CVC8_9BACT</name>
<keyword evidence="1" id="KW-0812">Transmembrane</keyword>
<reference evidence="2 3" key="1">
    <citation type="submission" date="2016-11" db="EMBL/GenBank/DDBJ databases">
        <authorList>
            <person name="Jaros S."/>
            <person name="Januszkiewicz K."/>
            <person name="Wedrychowicz H."/>
        </authorList>
    </citation>
    <scope>NUCLEOTIDE SEQUENCE [LARGE SCALE GENOMIC DNA]</scope>
    <source>
        <strain evidence="2 3">DSM 27063</strain>
    </source>
</reference>
<feature type="transmembrane region" description="Helical" evidence="1">
    <location>
        <begin position="62"/>
        <end position="80"/>
    </location>
</feature>
<accession>A0A1M6CVC8</accession>